<evidence type="ECO:0000256" key="1">
    <source>
        <dbReference type="ARBA" id="ARBA00000032"/>
    </source>
</evidence>
<dbReference type="CDD" id="cd07061">
    <property type="entry name" value="HP_HAP_like"/>
    <property type="match status" value="1"/>
</dbReference>
<dbReference type="EMBL" id="UYYA01005152">
    <property type="protein sequence ID" value="VDM64251.1"/>
    <property type="molecule type" value="Genomic_DNA"/>
</dbReference>
<dbReference type="EC" id="3.1.3.2" evidence="3"/>
<gene>
    <name evidence="8" type="ORF">ACOC_LOCUS12666</name>
</gene>
<dbReference type="GO" id="GO:0003993">
    <property type="term" value="F:acid phosphatase activity"/>
    <property type="evidence" value="ECO:0007669"/>
    <property type="project" value="UniProtKB-EC"/>
</dbReference>
<reference evidence="10" key="1">
    <citation type="submission" date="2016-04" db="UniProtKB">
        <authorList>
            <consortium name="WormBaseParasite"/>
        </authorList>
    </citation>
    <scope>IDENTIFICATION</scope>
</reference>
<dbReference type="Gene3D" id="3.40.50.1240">
    <property type="entry name" value="Phosphoglycerate mutase-like"/>
    <property type="match status" value="1"/>
</dbReference>
<evidence type="ECO:0000313" key="9">
    <source>
        <dbReference type="Proteomes" id="UP000267027"/>
    </source>
</evidence>
<reference evidence="8 9" key="2">
    <citation type="submission" date="2018-11" db="EMBL/GenBank/DDBJ databases">
        <authorList>
            <consortium name="Pathogen Informatics"/>
        </authorList>
    </citation>
    <scope>NUCLEOTIDE SEQUENCE [LARGE SCALE GENOMIC DNA]</scope>
    <source>
        <strain evidence="8 9">Costa Rica</strain>
    </source>
</reference>
<dbReference type="PANTHER" id="PTHR11567:SF211">
    <property type="entry name" value="PROSTATIC ACID PHOSPHATASE"/>
    <property type="match status" value="1"/>
</dbReference>
<name>A0A158PMF2_ANGCS</name>
<dbReference type="SUPFAM" id="SSF53254">
    <property type="entry name" value="Phosphoglycerate mutase-like"/>
    <property type="match status" value="1"/>
</dbReference>
<evidence type="ECO:0000313" key="8">
    <source>
        <dbReference type="EMBL" id="VDM64251.1"/>
    </source>
</evidence>
<evidence type="ECO:0000256" key="4">
    <source>
        <dbReference type="ARBA" id="ARBA00022729"/>
    </source>
</evidence>
<evidence type="ECO:0000256" key="6">
    <source>
        <dbReference type="ARBA" id="ARBA00023157"/>
    </source>
</evidence>
<dbReference type="WBParaSite" id="ACOC_0001266501-mRNA-1">
    <property type="protein sequence ID" value="ACOC_0001266501-mRNA-1"/>
    <property type="gene ID" value="ACOC_0001266501"/>
</dbReference>
<keyword evidence="6" id="KW-1015">Disulfide bond</keyword>
<comment type="catalytic activity">
    <reaction evidence="1">
        <text>a phosphate monoester + H2O = an alcohol + phosphate</text>
        <dbReference type="Rhea" id="RHEA:15017"/>
        <dbReference type="ChEBI" id="CHEBI:15377"/>
        <dbReference type="ChEBI" id="CHEBI:30879"/>
        <dbReference type="ChEBI" id="CHEBI:43474"/>
        <dbReference type="ChEBI" id="CHEBI:67140"/>
        <dbReference type="EC" id="3.1.3.2"/>
    </reaction>
</comment>
<keyword evidence="5" id="KW-0378">Hydrolase</keyword>
<proteinExistence type="inferred from homology"/>
<evidence type="ECO:0000256" key="5">
    <source>
        <dbReference type="ARBA" id="ARBA00022801"/>
    </source>
</evidence>
<keyword evidence="7" id="KW-0325">Glycoprotein</keyword>
<comment type="similarity">
    <text evidence="2">Belongs to the histidine acid phosphatase family.</text>
</comment>
<protein>
    <recommendedName>
        <fullName evidence="3">acid phosphatase</fullName>
        <ecNumber evidence="3">3.1.3.2</ecNumber>
    </recommendedName>
</protein>
<keyword evidence="4" id="KW-0732">Signal</keyword>
<dbReference type="PANTHER" id="PTHR11567">
    <property type="entry name" value="ACID PHOSPHATASE-RELATED"/>
    <property type="match status" value="1"/>
</dbReference>
<keyword evidence="9" id="KW-1185">Reference proteome</keyword>
<evidence type="ECO:0000256" key="2">
    <source>
        <dbReference type="ARBA" id="ARBA00005375"/>
    </source>
</evidence>
<accession>A0A158PMF2</accession>
<dbReference type="OrthoDB" id="258392at2759"/>
<dbReference type="STRING" id="334426.A0A158PMF2"/>
<evidence type="ECO:0000256" key="7">
    <source>
        <dbReference type="ARBA" id="ARBA00023180"/>
    </source>
</evidence>
<dbReference type="InterPro" id="IPR029033">
    <property type="entry name" value="His_PPase_superfam"/>
</dbReference>
<dbReference type="Proteomes" id="UP000267027">
    <property type="component" value="Unassembled WGS sequence"/>
</dbReference>
<evidence type="ECO:0000256" key="3">
    <source>
        <dbReference type="ARBA" id="ARBA00012646"/>
    </source>
</evidence>
<sequence>MINNLDIGLEIRKIRGGSLFNDINARMNMKLDCMNRASPICKWIKPLKYFVYSAHDTTVNAFLSVLDITKKVVQPGGYPPYTSAVFIELWINHTNNQPYFKVKSWTSTDTLYPITPFIDACGKATYCKLEIFRHFAASTKPDEPIETVSRHTSKLTAVITV</sequence>
<evidence type="ECO:0000313" key="10">
    <source>
        <dbReference type="WBParaSite" id="ACOC_0001266501-mRNA-1"/>
    </source>
</evidence>
<dbReference type="Pfam" id="PF00328">
    <property type="entry name" value="His_Phos_2"/>
    <property type="match status" value="1"/>
</dbReference>
<dbReference type="AlphaFoldDB" id="A0A158PMF2"/>
<organism evidence="10">
    <name type="scientific">Angiostrongylus costaricensis</name>
    <name type="common">Nematode worm</name>
    <dbReference type="NCBI Taxonomy" id="334426"/>
    <lineage>
        <taxon>Eukaryota</taxon>
        <taxon>Metazoa</taxon>
        <taxon>Ecdysozoa</taxon>
        <taxon>Nematoda</taxon>
        <taxon>Chromadorea</taxon>
        <taxon>Rhabditida</taxon>
        <taxon>Rhabditina</taxon>
        <taxon>Rhabditomorpha</taxon>
        <taxon>Strongyloidea</taxon>
        <taxon>Metastrongylidae</taxon>
        <taxon>Angiostrongylus</taxon>
    </lineage>
</organism>
<dbReference type="OMA" id="GINSQNM"/>
<dbReference type="InterPro" id="IPR050645">
    <property type="entry name" value="Histidine_acid_phosphatase"/>
</dbReference>
<dbReference type="InterPro" id="IPR000560">
    <property type="entry name" value="His_Pase_clade-2"/>
</dbReference>